<evidence type="ECO:0000256" key="5">
    <source>
        <dbReference type="SAM" id="Phobius"/>
    </source>
</evidence>
<dbReference type="EMBL" id="JBHSMA010000013">
    <property type="protein sequence ID" value="MFC5412575.1"/>
    <property type="molecule type" value="Genomic_DNA"/>
</dbReference>
<comment type="catalytic activity">
    <reaction evidence="4">
        <text>L-serine + acetyl-CoA = O-acetyl-L-serine + CoA</text>
        <dbReference type="Rhea" id="RHEA:24560"/>
        <dbReference type="ChEBI" id="CHEBI:33384"/>
        <dbReference type="ChEBI" id="CHEBI:57287"/>
        <dbReference type="ChEBI" id="CHEBI:57288"/>
        <dbReference type="ChEBI" id="CHEBI:58340"/>
        <dbReference type="EC" id="2.3.1.30"/>
    </reaction>
</comment>
<proteinExistence type="inferred from homology"/>
<comment type="similarity">
    <text evidence="1 4">Belongs to the transferase hexapeptide repeat family.</text>
</comment>
<dbReference type="InterPro" id="IPR011004">
    <property type="entry name" value="Trimer_LpxA-like_sf"/>
</dbReference>
<keyword evidence="3 4" id="KW-0012">Acyltransferase</keyword>
<dbReference type="PIRSF" id="PIRSF000441">
    <property type="entry name" value="CysE"/>
    <property type="match status" value="1"/>
</dbReference>
<sequence>MHFFSIIFQDWQANKNNSKGRFVLLLFRLATYIRKSRILFIIFFPYLIFYRFFVEWILCIEIPWNLKLGKFTTLYHGHSLVINDGAIIGNNCIIRHNTTIGNKQYQDGSFSASPKIGNFVDIGSNVCIIGPISIGDNVKIGAGSVVVKDFPSNSVIAGNPAKIIS</sequence>
<comment type="caution">
    <text evidence="6">The sequence shown here is derived from an EMBL/GenBank/DDBJ whole genome shotgun (WGS) entry which is preliminary data.</text>
</comment>
<accession>A0ABW0IJL2</accession>
<dbReference type="Proteomes" id="UP001596106">
    <property type="component" value="Unassembled WGS sequence"/>
</dbReference>
<protein>
    <recommendedName>
        <fullName evidence="4">Serine acetyltransferase</fullName>
        <ecNumber evidence="4">2.3.1.30</ecNumber>
    </recommendedName>
</protein>
<dbReference type="EC" id="2.3.1.30" evidence="4"/>
<feature type="transmembrane region" description="Helical" evidence="5">
    <location>
        <begin position="38"/>
        <end position="58"/>
    </location>
</feature>
<keyword evidence="5" id="KW-0812">Transmembrane</keyword>
<keyword evidence="5" id="KW-1133">Transmembrane helix</keyword>
<gene>
    <name evidence="6" type="ORF">ACFPMF_24835</name>
</gene>
<dbReference type="CDD" id="cd03354">
    <property type="entry name" value="LbH_SAT"/>
    <property type="match status" value="1"/>
</dbReference>
<evidence type="ECO:0000313" key="7">
    <source>
        <dbReference type="Proteomes" id="UP001596106"/>
    </source>
</evidence>
<keyword evidence="7" id="KW-1185">Reference proteome</keyword>
<dbReference type="Pfam" id="PF00132">
    <property type="entry name" value="Hexapep"/>
    <property type="match status" value="1"/>
</dbReference>
<name>A0ABW0IJL2_9BACT</name>
<keyword evidence="2 4" id="KW-0808">Transferase</keyword>
<dbReference type="InterPro" id="IPR005881">
    <property type="entry name" value="Ser_O-AcTrfase"/>
</dbReference>
<dbReference type="InterPro" id="IPR001451">
    <property type="entry name" value="Hexapep"/>
</dbReference>
<dbReference type="InterPro" id="IPR045304">
    <property type="entry name" value="LbH_SAT"/>
</dbReference>
<evidence type="ECO:0000256" key="2">
    <source>
        <dbReference type="ARBA" id="ARBA00022679"/>
    </source>
</evidence>
<evidence type="ECO:0000256" key="4">
    <source>
        <dbReference type="PIRNR" id="PIRNR000441"/>
    </source>
</evidence>
<dbReference type="SUPFAM" id="SSF51161">
    <property type="entry name" value="Trimeric LpxA-like enzymes"/>
    <property type="match status" value="1"/>
</dbReference>
<keyword evidence="5" id="KW-0472">Membrane</keyword>
<evidence type="ECO:0000256" key="3">
    <source>
        <dbReference type="ARBA" id="ARBA00023315"/>
    </source>
</evidence>
<dbReference type="Gene3D" id="2.160.10.10">
    <property type="entry name" value="Hexapeptide repeat proteins"/>
    <property type="match status" value="1"/>
</dbReference>
<dbReference type="PANTHER" id="PTHR42811">
    <property type="entry name" value="SERINE ACETYLTRANSFERASE"/>
    <property type="match status" value="1"/>
</dbReference>
<organism evidence="6 7">
    <name type="scientific">Larkinella bovis</name>
    <dbReference type="NCBI Taxonomy" id="683041"/>
    <lineage>
        <taxon>Bacteria</taxon>
        <taxon>Pseudomonadati</taxon>
        <taxon>Bacteroidota</taxon>
        <taxon>Cytophagia</taxon>
        <taxon>Cytophagales</taxon>
        <taxon>Spirosomataceae</taxon>
        <taxon>Larkinella</taxon>
    </lineage>
</organism>
<dbReference type="RefSeq" id="WP_379850220.1">
    <property type="nucleotide sequence ID" value="NZ_JBHSMA010000013.1"/>
</dbReference>
<reference evidence="7" key="1">
    <citation type="journal article" date="2019" name="Int. J. Syst. Evol. Microbiol.">
        <title>The Global Catalogue of Microorganisms (GCM) 10K type strain sequencing project: providing services to taxonomists for standard genome sequencing and annotation.</title>
        <authorList>
            <consortium name="The Broad Institute Genomics Platform"/>
            <consortium name="The Broad Institute Genome Sequencing Center for Infectious Disease"/>
            <person name="Wu L."/>
            <person name="Ma J."/>
        </authorList>
    </citation>
    <scope>NUCLEOTIDE SEQUENCE [LARGE SCALE GENOMIC DNA]</scope>
    <source>
        <strain evidence="7">CCUG 55250</strain>
    </source>
</reference>
<evidence type="ECO:0000256" key="1">
    <source>
        <dbReference type="ARBA" id="ARBA00007274"/>
    </source>
</evidence>
<evidence type="ECO:0000313" key="6">
    <source>
        <dbReference type="EMBL" id="MFC5412575.1"/>
    </source>
</evidence>